<feature type="compositionally biased region" description="Polar residues" evidence="1">
    <location>
        <begin position="50"/>
        <end position="61"/>
    </location>
</feature>
<sequence length="276" mass="28655">MLVTQQFGETERQEELPGAVGSQTRGSDEQSEALPSGPAFLHGRAGGQQHGPTKATSSDKTGQPAARCPLQFPSSARPKASRAWRSSVCSPAGLLSCACSPGTGTKPAFVDEDIWSVPLMLCLLVGLSGAPRSSGLTIALPLFCLVDPNKAAPVSKYRELLLTTTSHVLSRSAPQRAAFSPKRSHSERRAGWEVNSVTFPMQGLESNQYKVPHPGGAAPSPSTGWAGSTLKGWLWGCAKTGHEPATCASILRAKGIPAHGASSKASGAIAVVAPLP</sequence>
<proteinExistence type="predicted"/>
<gene>
    <name evidence="2" type="ORF">Anapl_00851</name>
</gene>
<dbReference type="EMBL" id="KB742619">
    <property type="protein sequence ID" value="EOB06362.1"/>
    <property type="molecule type" value="Genomic_DNA"/>
</dbReference>
<reference evidence="3" key="1">
    <citation type="journal article" date="2013" name="Nat. Genet.">
        <title>The duck genome and transcriptome provide insight into an avian influenza virus reservoir species.</title>
        <authorList>
            <person name="Huang Y."/>
            <person name="Li Y."/>
            <person name="Burt D.W."/>
            <person name="Chen H."/>
            <person name="Zhang Y."/>
            <person name="Qian W."/>
            <person name="Kim H."/>
            <person name="Gan S."/>
            <person name="Zhao Y."/>
            <person name="Li J."/>
            <person name="Yi K."/>
            <person name="Feng H."/>
            <person name="Zhu P."/>
            <person name="Li B."/>
            <person name="Liu Q."/>
            <person name="Fairley S."/>
            <person name="Magor K.E."/>
            <person name="Du Z."/>
            <person name="Hu X."/>
            <person name="Goodman L."/>
            <person name="Tafer H."/>
            <person name="Vignal A."/>
            <person name="Lee T."/>
            <person name="Kim K.W."/>
            <person name="Sheng Z."/>
            <person name="An Y."/>
            <person name="Searle S."/>
            <person name="Herrero J."/>
            <person name="Groenen M.A."/>
            <person name="Crooijmans R.P."/>
            <person name="Faraut T."/>
            <person name="Cai Q."/>
            <person name="Webster R.G."/>
            <person name="Aldridge J.R."/>
            <person name="Warren W.C."/>
            <person name="Bartschat S."/>
            <person name="Kehr S."/>
            <person name="Marz M."/>
            <person name="Stadler P.F."/>
            <person name="Smith J."/>
            <person name="Kraus R.H."/>
            <person name="Zhao Y."/>
            <person name="Ren L."/>
            <person name="Fei J."/>
            <person name="Morisson M."/>
            <person name="Kaiser P."/>
            <person name="Griffin D.K."/>
            <person name="Rao M."/>
            <person name="Pitel F."/>
            <person name="Wang J."/>
            <person name="Li N."/>
        </authorList>
    </citation>
    <scope>NUCLEOTIDE SEQUENCE [LARGE SCALE GENOMIC DNA]</scope>
</reference>
<evidence type="ECO:0000256" key="1">
    <source>
        <dbReference type="SAM" id="MobiDB-lite"/>
    </source>
</evidence>
<protein>
    <submittedName>
        <fullName evidence="2">Uncharacterized protein</fullName>
    </submittedName>
</protein>
<evidence type="ECO:0000313" key="2">
    <source>
        <dbReference type="EMBL" id="EOB06362.1"/>
    </source>
</evidence>
<accession>R0K981</accession>
<name>R0K981_ANAPL</name>
<evidence type="ECO:0000313" key="3">
    <source>
        <dbReference type="Proteomes" id="UP000296049"/>
    </source>
</evidence>
<feature type="region of interest" description="Disordered" evidence="1">
    <location>
        <begin position="1"/>
        <end position="79"/>
    </location>
</feature>
<dbReference type="AlphaFoldDB" id="R0K981"/>
<organism evidence="2 3">
    <name type="scientific">Anas platyrhynchos</name>
    <name type="common">Mallard</name>
    <name type="synonym">Anas boschas</name>
    <dbReference type="NCBI Taxonomy" id="8839"/>
    <lineage>
        <taxon>Eukaryota</taxon>
        <taxon>Metazoa</taxon>
        <taxon>Chordata</taxon>
        <taxon>Craniata</taxon>
        <taxon>Vertebrata</taxon>
        <taxon>Euteleostomi</taxon>
        <taxon>Archelosauria</taxon>
        <taxon>Archosauria</taxon>
        <taxon>Dinosauria</taxon>
        <taxon>Saurischia</taxon>
        <taxon>Theropoda</taxon>
        <taxon>Coelurosauria</taxon>
        <taxon>Aves</taxon>
        <taxon>Neognathae</taxon>
        <taxon>Galloanserae</taxon>
        <taxon>Anseriformes</taxon>
        <taxon>Anatidae</taxon>
        <taxon>Anatinae</taxon>
        <taxon>Anas</taxon>
    </lineage>
</organism>
<dbReference type="Proteomes" id="UP000296049">
    <property type="component" value="Unassembled WGS sequence"/>
</dbReference>
<keyword evidence="3" id="KW-1185">Reference proteome</keyword>